<keyword evidence="2" id="KW-1185">Reference proteome</keyword>
<accession>A0AAV4P6A7</accession>
<proteinExistence type="predicted"/>
<evidence type="ECO:0000313" key="1">
    <source>
        <dbReference type="EMBL" id="GIX92115.1"/>
    </source>
</evidence>
<evidence type="ECO:0008006" key="3">
    <source>
        <dbReference type="Google" id="ProtNLM"/>
    </source>
</evidence>
<sequence>MRNQKQREVSIKTSRTATSLPVILLFTLPVRSTQWFSPRSILLRLWRWLDAAKVKHSQEVSIYFAERRGNNIGISQEEK</sequence>
<name>A0AAV4P6A7_CAEEX</name>
<comment type="caution">
    <text evidence="1">The sequence shown here is derived from an EMBL/GenBank/DDBJ whole genome shotgun (WGS) entry which is preliminary data.</text>
</comment>
<gene>
    <name evidence="1" type="ORF">CEXT_310061</name>
</gene>
<evidence type="ECO:0000313" key="2">
    <source>
        <dbReference type="Proteomes" id="UP001054945"/>
    </source>
</evidence>
<dbReference type="EMBL" id="BPLR01021657">
    <property type="protein sequence ID" value="GIX92115.1"/>
    <property type="molecule type" value="Genomic_DNA"/>
</dbReference>
<reference evidence="1 2" key="1">
    <citation type="submission" date="2021-06" db="EMBL/GenBank/DDBJ databases">
        <title>Caerostris extrusa draft genome.</title>
        <authorList>
            <person name="Kono N."/>
            <person name="Arakawa K."/>
        </authorList>
    </citation>
    <scope>NUCLEOTIDE SEQUENCE [LARGE SCALE GENOMIC DNA]</scope>
</reference>
<dbReference type="AlphaFoldDB" id="A0AAV4P6A7"/>
<dbReference type="Proteomes" id="UP001054945">
    <property type="component" value="Unassembled WGS sequence"/>
</dbReference>
<protein>
    <recommendedName>
        <fullName evidence="3">Secreted protein</fullName>
    </recommendedName>
</protein>
<organism evidence="1 2">
    <name type="scientific">Caerostris extrusa</name>
    <name type="common">Bark spider</name>
    <name type="synonym">Caerostris bankana</name>
    <dbReference type="NCBI Taxonomy" id="172846"/>
    <lineage>
        <taxon>Eukaryota</taxon>
        <taxon>Metazoa</taxon>
        <taxon>Ecdysozoa</taxon>
        <taxon>Arthropoda</taxon>
        <taxon>Chelicerata</taxon>
        <taxon>Arachnida</taxon>
        <taxon>Araneae</taxon>
        <taxon>Araneomorphae</taxon>
        <taxon>Entelegynae</taxon>
        <taxon>Araneoidea</taxon>
        <taxon>Araneidae</taxon>
        <taxon>Caerostris</taxon>
    </lineage>
</organism>